<evidence type="ECO:0000313" key="6">
    <source>
        <dbReference type="EMBL" id="MBP2388460.1"/>
    </source>
</evidence>
<dbReference type="PANTHER" id="PTHR43248:SF25">
    <property type="entry name" value="AB HYDROLASE-1 DOMAIN-CONTAINING PROTEIN-RELATED"/>
    <property type="match status" value="1"/>
</dbReference>
<dbReference type="Pfam" id="PF08386">
    <property type="entry name" value="Abhydrolase_4"/>
    <property type="match status" value="1"/>
</dbReference>
<evidence type="ECO:0000256" key="3">
    <source>
        <dbReference type="SAM" id="MobiDB-lite"/>
    </source>
</evidence>
<dbReference type="SUPFAM" id="SSF53474">
    <property type="entry name" value="alpha/beta-Hydrolases"/>
    <property type="match status" value="1"/>
</dbReference>
<dbReference type="Proteomes" id="UP001296993">
    <property type="component" value="Unassembled WGS sequence"/>
</dbReference>
<dbReference type="InterPro" id="IPR051601">
    <property type="entry name" value="Serine_prot/Carboxylest_S33"/>
</dbReference>
<evidence type="ECO:0000256" key="4">
    <source>
        <dbReference type="SAM" id="SignalP"/>
    </source>
</evidence>
<organism evidence="6 7">
    <name type="scientific">Paeniglutamicibacter kerguelensis</name>
    <dbReference type="NCBI Taxonomy" id="254788"/>
    <lineage>
        <taxon>Bacteria</taxon>
        <taxon>Bacillati</taxon>
        <taxon>Actinomycetota</taxon>
        <taxon>Actinomycetes</taxon>
        <taxon>Micrococcales</taxon>
        <taxon>Micrococcaceae</taxon>
        <taxon>Paeniglutamicibacter</taxon>
    </lineage>
</organism>
<feature type="signal peptide" evidence="4">
    <location>
        <begin position="1"/>
        <end position="29"/>
    </location>
</feature>
<dbReference type="PROSITE" id="PS51257">
    <property type="entry name" value="PROKAR_LIPOPROTEIN"/>
    <property type="match status" value="1"/>
</dbReference>
<feature type="domain" description="Peptidase S33 tripeptidyl aminopeptidase-like C-terminal" evidence="5">
    <location>
        <begin position="417"/>
        <end position="518"/>
    </location>
</feature>
<protein>
    <submittedName>
        <fullName evidence="6">Pimeloyl-ACP methyl ester carboxylesterase</fullName>
    </submittedName>
</protein>
<name>A0ABS4XJ28_9MICC</name>
<feature type="chain" id="PRO_5047290714" evidence="4">
    <location>
        <begin position="30"/>
        <end position="518"/>
    </location>
</feature>
<evidence type="ECO:0000259" key="5">
    <source>
        <dbReference type="Pfam" id="PF08386"/>
    </source>
</evidence>
<evidence type="ECO:0000256" key="1">
    <source>
        <dbReference type="ARBA" id="ARBA00010088"/>
    </source>
</evidence>
<reference evidence="6 7" key="1">
    <citation type="submission" date="2021-03" db="EMBL/GenBank/DDBJ databases">
        <title>Sequencing the genomes of 1000 actinobacteria strains.</title>
        <authorList>
            <person name="Klenk H.-P."/>
        </authorList>
    </citation>
    <scope>NUCLEOTIDE SEQUENCE [LARGE SCALE GENOMIC DNA]</scope>
    <source>
        <strain evidence="6 7">DSM 15797</strain>
    </source>
</reference>
<comment type="similarity">
    <text evidence="1">Belongs to the peptidase S33 family.</text>
</comment>
<dbReference type="EMBL" id="JAGIOF010000004">
    <property type="protein sequence ID" value="MBP2388460.1"/>
    <property type="molecule type" value="Genomic_DNA"/>
</dbReference>
<dbReference type="Gene3D" id="3.40.50.1820">
    <property type="entry name" value="alpha/beta hydrolase"/>
    <property type="match status" value="1"/>
</dbReference>
<accession>A0ABS4XJ28</accession>
<keyword evidence="2" id="KW-0378">Hydrolase</keyword>
<dbReference type="RefSeq" id="WP_210002087.1">
    <property type="nucleotide sequence ID" value="NZ_BAAAJY010000004.1"/>
</dbReference>
<sequence>MRAFRRPVSVIAALGSVALLLTACGPATTADPTAGVQSPSVSATQSTAAPVADVVPAGLEKFYNQKLEWTNCGGVLECAKIKVPVDYANPQGETMTLALNKRAGKNAQGSLLVNPGGPGGSGLEIVRDSIPTLFGQDLQRSFDIIGFDPRGVGSSTPVKCETPAEQDASRQEQFDTSTDEGLALMRKSSAQYAALCAKRTGPSLGFVDTDSAARDMDVMRALLGDKQLNYLGYSYGTALGAHYAELFPQNVGRMVLDGALDPSLTNEEITMGQAIGFENEIRAYMQNCLESPDCPFTGDLESALTQLRELFAGVERTPMVATDGRTVPIIDFVNGFIVPLYSNSLWPALTEALRNVIAGNVDDIQFFADITAGREPDGNYSGNSSAAFTAINCLDYPMNSDIGVMRADEKALVAAAPTIGKYLAYGAVGCQDWKYPPKGEPGVINAAGAAPIVVIGTTGDPATPYEWAQALAEQLDSASLVTFNGHGHTAYGRSNECISNAVESYLIDGKVPADGLTC</sequence>
<dbReference type="InterPro" id="IPR029058">
    <property type="entry name" value="AB_hydrolase_fold"/>
</dbReference>
<keyword evidence="7" id="KW-1185">Reference proteome</keyword>
<dbReference type="InterPro" id="IPR013595">
    <property type="entry name" value="Pept_S33_TAP-like_C"/>
</dbReference>
<feature type="region of interest" description="Disordered" evidence="3">
    <location>
        <begin position="154"/>
        <end position="175"/>
    </location>
</feature>
<dbReference type="PANTHER" id="PTHR43248">
    <property type="entry name" value="2-SUCCINYL-6-HYDROXY-2,4-CYCLOHEXADIENE-1-CARBOXYLATE SYNTHASE"/>
    <property type="match status" value="1"/>
</dbReference>
<comment type="caution">
    <text evidence="6">The sequence shown here is derived from an EMBL/GenBank/DDBJ whole genome shotgun (WGS) entry which is preliminary data.</text>
</comment>
<keyword evidence="4" id="KW-0732">Signal</keyword>
<evidence type="ECO:0000313" key="7">
    <source>
        <dbReference type="Proteomes" id="UP001296993"/>
    </source>
</evidence>
<gene>
    <name evidence="6" type="ORF">JOF47_004033</name>
</gene>
<evidence type="ECO:0000256" key="2">
    <source>
        <dbReference type="ARBA" id="ARBA00022801"/>
    </source>
</evidence>
<proteinExistence type="inferred from homology"/>